<dbReference type="EMBL" id="CAXKWB010011420">
    <property type="protein sequence ID" value="CAL4101302.1"/>
    <property type="molecule type" value="Genomic_DNA"/>
</dbReference>
<name>A0AAV2QYH2_MEGNR</name>
<accession>A0AAV2QYH2</accession>
<sequence>MILDILKLKKKGNNFYLILAILADLETRLDSWSCQIRSLLGTLNIGFGGTGVFWHGFRHLELKKKKKVEQNLFIWTEFENRLDLPGPKLLPLVIKLPPWDP</sequence>
<dbReference type="Proteomes" id="UP001497623">
    <property type="component" value="Unassembled WGS sequence"/>
</dbReference>
<evidence type="ECO:0000313" key="1">
    <source>
        <dbReference type="EMBL" id="CAL4101302.1"/>
    </source>
</evidence>
<keyword evidence="2" id="KW-1185">Reference proteome</keyword>
<gene>
    <name evidence="1" type="ORF">MNOR_LOCUS16978</name>
</gene>
<evidence type="ECO:0000313" key="2">
    <source>
        <dbReference type="Proteomes" id="UP001497623"/>
    </source>
</evidence>
<dbReference type="AlphaFoldDB" id="A0AAV2QYH2"/>
<reference evidence="1 2" key="1">
    <citation type="submission" date="2024-05" db="EMBL/GenBank/DDBJ databases">
        <authorList>
            <person name="Wallberg A."/>
        </authorList>
    </citation>
    <scope>NUCLEOTIDE SEQUENCE [LARGE SCALE GENOMIC DNA]</scope>
</reference>
<organism evidence="1 2">
    <name type="scientific">Meganyctiphanes norvegica</name>
    <name type="common">Northern krill</name>
    <name type="synonym">Thysanopoda norvegica</name>
    <dbReference type="NCBI Taxonomy" id="48144"/>
    <lineage>
        <taxon>Eukaryota</taxon>
        <taxon>Metazoa</taxon>
        <taxon>Ecdysozoa</taxon>
        <taxon>Arthropoda</taxon>
        <taxon>Crustacea</taxon>
        <taxon>Multicrustacea</taxon>
        <taxon>Malacostraca</taxon>
        <taxon>Eumalacostraca</taxon>
        <taxon>Eucarida</taxon>
        <taxon>Euphausiacea</taxon>
        <taxon>Euphausiidae</taxon>
        <taxon>Meganyctiphanes</taxon>
    </lineage>
</organism>
<comment type="caution">
    <text evidence="1">The sequence shown here is derived from an EMBL/GenBank/DDBJ whole genome shotgun (WGS) entry which is preliminary data.</text>
</comment>
<proteinExistence type="predicted"/>
<protein>
    <submittedName>
        <fullName evidence="1">Uncharacterized protein</fullName>
    </submittedName>
</protein>